<feature type="domain" description="EGF-like" evidence="22">
    <location>
        <begin position="1105"/>
        <end position="1141"/>
    </location>
</feature>
<dbReference type="Gene3D" id="2.60.120.200">
    <property type="match status" value="4"/>
</dbReference>
<feature type="disulfide bond" evidence="17">
    <location>
        <begin position="1634"/>
        <end position="1644"/>
    </location>
</feature>
<feature type="domain" description="EGF-like" evidence="22">
    <location>
        <begin position="2213"/>
        <end position="2249"/>
    </location>
</feature>
<dbReference type="InterPro" id="IPR055433">
    <property type="entry name" value="HAT_Syf1-like_N"/>
</dbReference>
<dbReference type="OrthoDB" id="10067343at2759"/>
<dbReference type="FunFam" id="2.10.25.10:FF:000063">
    <property type="entry name" value="Slit guidance ligand 2"/>
    <property type="match status" value="1"/>
</dbReference>
<keyword evidence="8" id="KW-0732">Signal</keyword>
<feature type="disulfide bond" evidence="17">
    <location>
        <begin position="2323"/>
        <end position="2332"/>
    </location>
</feature>
<dbReference type="InterPro" id="IPR013320">
    <property type="entry name" value="ConA-like_dom_sf"/>
</dbReference>
<keyword evidence="12 20" id="KW-0472">Membrane</keyword>
<dbReference type="PROSITE" id="PS01187">
    <property type="entry name" value="EGF_CA"/>
    <property type="match status" value="5"/>
</dbReference>
<feature type="disulfide bond" evidence="17">
    <location>
        <begin position="1280"/>
        <end position="1297"/>
    </location>
</feature>
<dbReference type="PROSITE" id="PS00022">
    <property type="entry name" value="EGF_1"/>
    <property type="match status" value="24"/>
</dbReference>
<dbReference type="FunFam" id="2.10.25.10:FF:000143">
    <property type="entry name" value="Protein crumbs 1"/>
    <property type="match status" value="1"/>
</dbReference>
<dbReference type="Pfam" id="PF12661">
    <property type="entry name" value="hEGF"/>
    <property type="match status" value="2"/>
</dbReference>
<dbReference type="GO" id="GO:0008380">
    <property type="term" value="P:RNA splicing"/>
    <property type="evidence" value="ECO:0007669"/>
    <property type="project" value="UniProtKB-KW"/>
</dbReference>
<feature type="compositionally biased region" description="Acidic residues" evidence="19">
    <location>
        <begin position="735"/>
        <end position="758"/>
    </location>
</feature>
<feature type="disulfide bond" evidence="17">
    <location>
        <begin position="2503"/>
        <end position="2513"/>
    </location>
</feature>
<dbReference type="Gene3D" id="1.25.40.10">
    <property type="entry name" value="Tetratricopeptide repeat domain"/>
    <property type="match status" value="3"/>
</dbReference>
<evidence type="ECO:0000259" key="22">
    <source>
        <dbReference type="PROSITE" id="PS50026"/>
    </source>
</evidence>
<feature type="domain" description="EGF-like" evidence="22">
    <location>
        <begin position="2251"/>
        <end position="2293"/>
    </location>
</feature>
<dbReference type="Pfam" id="PF07645">
    <property type="entry name" value="EGF_CA"/>
    <property type="match status" value="2"/>
</dbReference>
<dbReference type="InterPro" id="IPR000742">
    <property type="entry name" value="EGF"/>
</dbReference>
<keyword evidence="13 17" id="KW-1015">Disulfide bond</keyword>
<organism evidence="23 24">
    <name type="scientific">Stylophora pistillata</name>
    <name type="common">Smooth cauliflower coral</name>
    <dbReference type="NCBI Taxonomy" id="50429"/>
    <lineage>
        <taxon>Eukaryota</taxon>
        <taxon>Metazoa</taxon>
        <taxon>Cnidaria</taxon>
        <taxon>Anthozoa</taxon>
        <taxon>Hexacorallia</taxon>
        <taxon>Scleractinia</taxon>
        <taxon>Astrocoeniina</taxon>
        <taxon>Pocilloporidae</taxon>
        <taxon>Stylophora</taxon>
    </lineage>
</organism>
<comment type="subcellular location">
    <subcellularLocation>
        <location evidence="2">Membrane</location>
        <topology evidence="2">Single-pass membrane protein</topology>
    </subcellularLocation>
    <subcellularLocation>
        <location evidence="1">Nucleus</location>
    </subcellularLocation>
</comment>
<feature type="disulfide bond" evidence="18">
    <location>
        <begin position="1601"/>
        <end position="1628"/>
    </location>
</feature>
<feature type="domain" description="EGF-like" evidence="22">
    <location>
        <begin position="965"/>
        <end position="1001"/>
    </location>
</feature>
<dbReference type="FunFam" id="1.25.40.10:FF:000137">
    <property type="entry name" value="Pre-mRNA-splicing factor syf1"/>
    <property type="match status" value="1"/>
</dbReference>
<feature type="disulfide bond" evidence="17">
    <location>
        <begin position="2239"/>
        <end position="2248"/>
    </location>
</feature>
<dbReference type="CDD" id="cd00110">
    <property type="entry name" value="LamG"/>
    <property type="match status" value="3"/>
</dbReference>
<dbReference type="SMART" id="SM00179">
    <property type="entry name" value="EGF_CA"/>
    <property type="match status" value="25"/>
</dbReference>
<evidence type="ECO:0000256" key="15">
    <source>
        <dbReference type="ARBA" id="ARBA00023187"/>
    </source>
</evidence>
<feature type="domain" description="EGF-like" evidence="22">
    <location>
        <begin position="2381"/>
        <end position="2418"/>
    </location>
</feature>
<dbReference type="InterPro" id="IPR011990">
    <property type="entry name" value="TPR-like_helical_dom_sf"/>
</dbReference>
<keyword evidence="11 20" id="KW-1133">Transmembrane helix</keyword>
<evidence type="ECO:0000256" key="18">
    <source>
        <dbReference type="PROSITE-ProRule" id="PRU00122"/>
    </source>
</evidence>
<accession>A0A2B4RQF3</accession>
<dbReference type="InterPro" id="IPR013032">
    <property type="entry name" value="EGF-like_CS"/>
</dbReference>
<feature type="disulfide bond" evidence="17">
    <location>
        <begin position="2487"/>
        <end position="2496"/>
    </location>
</feature>
<gene>
    <name evidence="23" type="primary">XAB2</name>
    <name evidence="23" type="ORF">AWC38_SpisGene17124</name>
</gene>
<feature type="domain" description="EGF-like" evidence="22">
    <location>
        <begin position="1311"/>
        <end position="1347"/>
    </location>
</feature>
<feature type="disulfide bond" evidence="17">
    <location>
        <begin position="1131"/>
        <end position="1140"/>
    </location>
</feature>
<evidence type="ECO:0000256" key="8">
    <source>
        <dbReference type="ARBA" id="ARBA00022729"/>
    </source>
</evidence>
<keyword evidence="5" id="KW-0507">mRNA processing</keyword>
<dbReference type="Proteomes" id="UP000225706">
    <property type="component" value="Unassembled WGS sequence"/>
</dbReference>
<feature type="disulfide bond" evidence="17">
    <location>
        <begin position="1258"/>
        <end position="1267"/>
    </location>
</feature>
<feature type="disulfide bond" evidence="17">
    <location>
        <begin position="2283"/>
        <end position="2292"/>
    </location>
</feature>
<feature type="disulfide bond" evidence="17">
    <location>
        <begin position="2468"/>
        <end position="2485"/>
    </location>
</feature>
<feature type="disulfide bond" evidence="17">
    <location>
        <begin position="1148"/>
        <end position="1158"/>
    </location>
</feature>
<dbReference type="SUPFAM" id="SSF49899">
    <property type="entry name" value="Concanavalin A-like lectins/glucanases"/>
    <property type="match status" value="4"/>
</dbReference>
<dbReference type="SMART" id="SM00386">
    <property type="entry name" value="HAT"/>
    <property type="match status" value="10"/>
</dbReference>
<dbReference type="GO" id="GO:0048589">
    <property type="term" value="P:developmental growth"/>
    <property type="evidence" value="ECO:0007669"/>
    <property type="project" value="UniProtKB-ARBA"/>
</dbReference>
<keyword evidence="16" id="KW-0539">Nucleus</keyword>
<feature type="disulfide bond" evidence="17">
    <location>
        <begin position="2601"/>
        <end position="2610"/>
    </location>
</feature>
<evidence type="ECO:0000256" key="12">
    <source>
        <dbReference type="ARBA" id="ARBA00023136"/>
    </source>
</evidence>
<feature type="disulfide bond" evidence="17">
    <location>
        <begin position="1337"/>
        <end position="1346"/>
    </location>
</feature>
<dbReference type="FunFam" id="1.25.40.10:FF:001071">
    <property type="entry name" value="pre-mRNA-splicing factor SYF1-like"/>
    <property type="match status" value="1"/>
</dbReference>
<dbReference type="InterPro" id="IPR001881">
    <property type="entry name" value="EGF-like_Ca-bd_dom"/>
</dbReference>
<evidence type="ECO:0000256" key="4">
    <source>
        <dbReference type="ARBA" id="ARBA00022536"/>
    </source>
</evidence>
<feature type="domain" description="EGF-like" evidence="22">
    <location>
        <begin position="2335"/>
        <end position="2379"/>
    </location>
</feature>
<dbReference type="CDD" id="cd00054">
    <property type="entry name" value="EGF_CA"/>
    <property type="match status" value="19"/>
</dbReference>
<dbReference type="PROSITE" id="PS50025">
    <property type="entry name" value="LAM_G_DOMAIN"/>
    <property type="match status" value="3"/>
</dbReference>
<dbReference type="EMBL" id="LSMT01000407">
    <property type="protein sequence ID" value="PFX18495.1"/>
    <property type="molecule type" value="Genomic_DNA"/>
</dbReference>
<feature type="domain" description="EGF-like" evidence="22">
    <location>
        <begin position="2127"/>
        <end position="2173"/>
    </location>
</feature>
<feature type="disulfide bond" evidence="17">
    <location>
        <begin position="2109"/>
        <end position="2118"/>
    </location>
</feature>
<dbReference type="FunFam" id="2.10.25.10:FF:000142">
    <property type="entry name" value="Crumbs cell polarity complex component 2"/>
    <property type="match status" value="1"/>
</dbReference>
<dbReference type="InterPro" id="IPR056350">
    <property type="entry name" value="HAT_Syf1_central"/>
</dbReference>
<dbReference type="STRING" id="50429.A0A2B4RQF3"/>
<feature type="disulfide bond" evidence="17">
    <location>
        <begin position="991"/>
        <end position="1000"/>
    </location>
</feature>
<feature type="disulfide bond" evidence="17">
    <location>
        <begin position="1451"/>
        <end position="1460"/>
    </location>
</feature>
<dbReference type="GO" id="GO:0007399">
    <property type="term" value="P:nervous system development"/>
    <property type="evidence" value="ECO:0007669"/>
    <property type="project" value="UniProtKB-ARBA"/>
</dbReference>
<keyword evidence="6 20" id="KW-0812">Transmembrane</keyword>
<dbReference type="Pfam" id="PF00008">
    <property type="entry name" value="EGF"/>
    <property type="match status" value="12"/>
</dbReference>
<keyword evidence="10" id="KW-0106">Calcium</keyword>
<feature type="disulfide bond" evidence="17">
    <location>
        <begin position="2201"/>
        <end position="2210"/>
    </location>
</feature>
<evidence type="ECO:0000256" key="14">
    <source>
        <dbReference type="ARBA" id="ARBA00023180"/>
    </source>
</evidence>
<feature type="region of interest" description="Disordered" evidence="19">
    <location>
        <begin position="719"/>
        <end position="758"/>
    </location>
</feature>
<dbReference type="InterPro" id="IPR018097">
    <property type="entry name" value="EGF_Ca-bd_CS"/>
</dbReference>
<feature type="disulfide bond" evidence="17">
    <location>
        <begin position="2428"/>
        <end position="2445"/>
    </location>
</feature>
<dbReference type="GO" id="GO:0071944">
    <property type="term" value="C:cell periphery"/>
    <property type="evidence" value="ECO:0007669"/>
    <property type="project" value="UniProtKB-ARBA"/>
</dbReference>
<feature type="domain" description="EGF-like" evidence="22">
    <location>
        <begin position="1349"/>
        <end position="1385"/>
    </location>
</feature>
<dbReference type="PRINTS" id="PR01983">
    <property type="entry name" value="NOTCH"/>
</dbReference>
<dbReference type="PROSITE" id="PS00010">
    <property type="entry name" value="ASX_HYDROXYL"/>
    <property type="match status" value="12"/>
</dbReference>
<evidence type="ECO:0000256" key="3">
    <source>
        <dbReference type="ARBA" id="ARBA00008644"/>
    </source>
</evidence>
<evidence type="ECO:0000256" key="17">
    <source>
        <dbReference type="PROSITE-ProRule" id="PRU00076"/>
    </source>
</evidence>
<feature type="domain" description="Laminin G" evidence="21">
    <location>
        <begin position="1688"/>
        <end position="1865"/>
    </location>
</feature>
<dbReference type="FunFam" id="2.10.25.10:FF:000006">
    <property type="entry name" value="Versican core protein-like isoform 1"/>
    <property type="match status" value="1"/>
</dbReference>
<dbReference type="FunFam" id="2.10.25.10:FF:000321">
    <property type="entry name" value="Protein delta homolog 1"/>
    <property type="match status" value="1"/>
</dbReference>
<feature type="disulfide bond" evidence="17">
    <location>
        <begin position="1655"/>
        <end position="1664"/>
    </location>
</feature>
<dbReference type="Pfam" id="PF23233">
    <property type="entry name" value="HAT_Syf1_CNRKL1_N"/>
    <property type="match status" value="1"/>
</dbReference>
<feature type="domain" description="EGF-like" evidence="22">
    <location>
        <begin position="2419"/>
        <end position="2457"/>
    </location>
</feature>
<keyword evidence="9" id="KW-0677">Repeat</keyword>
<dbReference type="InterPro" id="IPR003107">
    <property type="entry name" value="HAT"/>
</dbReference>
<name>A0A2B4RQF3_STYPI</name>
<feature type="domain" description="EGF-like" evidence="22">
    <location>
        <begin position="2573"/>
        <end position="2611"/>
    </location>
</feature>
<feature type="domain" description="EGF-like" evidence="22">
    <location>
        <begin position="1867"/>
        <end position="1903"/>
    </location>
</feature>
<dbReference type="FunFam" id="1.25.40.10:FF:000023">
    <property type="entry name" value="Pre-mRNA-splicing factor SYF1"/>
    <property type="match status" value="1"/>
</dbReference>
<feature type="disulfide bond" evidence="17">
    <location>
        <begin position="2562"/>
        <end position="2571"/>
    </location>
</feature>
<evidence type="ECO:0000256" key="9">
    <source>
        <dbReference type="ARBA" id="ARBA00022737"/>
    </source>
</evidence>
<feature type="disulfide bond" evidence="17">
    <location>
        <begin position="1413"/>
        <end position="1422"/>
    </location>
</feature>
<evidence type="ECO:0000313" key="24">
    <source>
        <dbReference type="Proteomes" id="UP000225706"/>
    </source>
</evidence>
<evidence type="ECO:0000256" key="11">
    <source>
        <dbReference type="ARBA" id="ARBA00022989"/>
    </source>
</evidence>
<feature type="disulfide bond" evidence="17">
    <location>
        <begin position="1893"/>
        <end position="1902"/>
    </location>
</feature>
<dbReference type="PROSITE" id="PS01186">
    <property type="entry name" value="EGF_2"/>
    <property type="match status" value="19"/>
</dbReference>
<feature type="domain" description="EGF-like" evidence="22">
    <location>
        <begin position="1144"/>
        <end position="1179"/>
    </location>
</feature>
<dbReference type="PROSITE" id="PS50026">
    <property type="entry name" value="EGF_3"/>
    <property type="match status" value="27"/>
</dbReference>
<dbReference type="SMART" id="SM00282">
    <property type="entry name" value="LamG"/>
    <property type="match status" value="3"/>
</dbReference>
<feature type="disulfide bond" evidence="17">
    <location>
        <begin position="2582"/>
        <end position="2599"/>
    </location>
</feature>
<dbReference type="Gene3D" id="2.10.25.10">
    <property type="entry name" value="Laminin"/>
    <property type="match status" value="27"/>
</dbReference>
<dbReference type="SUPFAM" id="SSF48452">
    <property type="entry name" value="TPR-like"/>
    <property type="match status" value="2"/>
</dbReference>
<keyword evidence="4 17" id="KW-0245">EGF-like domain</keyword>
<evidence type="ECO:0000256" key="1">
    <source>
        <dbReference type="ARBA" id="ARBA00004123"/>
    </source>
</evidence>
<dbReference type="FunFam" id="2.10.25.10:FF:000472">
    <property type="entry name" value="Uncharacterized protein, isoform A"/>
    <property type="match status" value="2"/>
</dbReference>
<sequence>MPVTSSNLIIEEEDLPYEEEIIRSPYSVKFWIRYIEHKAKKGSNTALNLLYERALKELPGSYKIWYLYLKERRRQVRGRPITDPVYEDINNAFERSLVFMHKLEPENTEDYIDYLKSVGWLDEAATRLAFIVNKLEPENTEDYIDYLKSVGWLDEAATRLAFIVNKEKFVSKEGKSNHKLWQELCDLISKNPDKARDVYEEAIQTVMTVRDFGQVFDAYAQFEESMISAKMETTAEMGPNEEDDIDLELRMARFEHLMDRRPLLLSSVLLRQNPHNVHEWHKRVKLYEGKPKEIINTYTEAVQTVEPKLASGKPHTLWVEFAKFYEQHGQLAEARVIFDKATKVNYRKVDDLASVWCEFSEMEIRHENYQQALNLMRRATAMPSTKTDYYDESETVQKRVYKSLKLWSMYADLEESLGTFQSTKAVYNRILDLRIATPQIIINFATFLEEHRYFEEAFKVYERGVSMFKWPNVFDIWNTYLTKFIQRYGGAKLERARDLFEQVLEGCPAKFAKSFYLLYAKLEEDHGLARHAMSIYERSTKAVLPEEQFEMFNLYIKQAAEIFGVTHTREIYEKAIEVLPDEQAREMCIRFADLERKLGEIDRARAIYMHSSQMADPRTTPTFWKVWHDFEVRHGNEDTFREMLRIKRSVQAQFNTQVNFMSAQMLAAAASKSAGAGTEEPVSDDMQLLEQQALAVAAAKAKTDVAAKLKEKVLFVRGETSQGDNENNEPVTNPEEIDIDDDDDDDDDDEAEKEDEEGGLLLQLSPCIRSSTFFFNATSAMQVSSATIPLKSGFDFSFRTCSGGVLLDQNGSSNSFVRIEVVHTIVNYTMTPVFFFASHLKLTWKINSVEESVTVGKDLDKNILHRVQFTAGSGQVNSTLTLSGLTSQSVQIPNTILRFVASGPLFAGYPVSGGEGFVGCIISGRNIPLPNSFSVNINADCPLGPSGCPAKVCPAGFTGYYCEVNIDDCAIAKCHHYSTCIDLVNNYSCNCGPRWSGQLCDIFQGSMCNKTNNNNTDVCKNGGVCRDTSDKNNYTCTCNPGFTGRNCENEFDPCQSSPCKQGGTCSKLSVDDFKCDCLLGTCIDEISSYRCGCMDGFTGTLCEINIDDCVNHNCNNNSTCKDGVNNYTCVCKPGFNGSQCENDFNDYCLSVNCNNGTCKAGNSSFQCECFTGFNGTFCQNDIDECEGVSCNCGSCTDLPGAFRCDCDPWTTGLYCETDIDECANQSQCSVDKGQGLCQNIDVTKTNCDKRTKGAVCFCTPGFTGENCHVDVDYCLQHRPCQNQAKCIDGKGVNEYKCTCTSGWKGQNCDEDIDECQLGYCQNNATCINSLGSYACACSPGFTDYNCSTNINDCLPDPCENGGKCTDLINDFNCACQPGYEGKNCSIDIDECKSKPCQNNATCMHGIADVNCTCTANFTGKYCELELSSCIPNPCKNNGTCDLRNNNFTCTCAAGFGGVLCENITTVGLNGSSFMNLHVGKQMFELSFQFRTTLNHGLLGADSGSNFLVFLDNNKVHIMYNNTKKLSAGKQANLSDGLWHTVFINTSADSLVLVVDNSSCGEHCKTSSNDLQANVDVSKLYIGGSSFPVNYLHNTLYNFTGCIQDVMIDMETVIPSCEEVELFNTVTGCPRKEVCVSNSCTNGQCVDEWNKFSCDCTRPWIGPRCNTTLTPGTFGATEPLNIGSSRRRRSIESMRNASFAKFFTNGTSFDSAVELSFFIRTREMRGLIILMTDNQGHHISVVIDQGMLFVQTTSNGHTSNFTINGSVSDGHWHFVAIRNNMSRFDNFTMVKGPIINKDIKLTVTYLGGLDDFSLYPEADIIRTPFRGCLQDLQLNNRLFDFGFNDASLITTDRYILLESGGLGKGCQGMNVCRSLPCGDGGFCKDLWNKYQCECKPRYGGRDCALYGCSLVNLCPHNTTCLDIGENYECVHPFTFNGSATRAEFTFVSSVNVSLDASLRVRTRESSAVLIHIRHDYNKFFKMALDDGRINISFALNGDSGVISSDGSTTMDSSKLSSNDITSLLNSTPVVVGGSAFKGCLDNVRIGDLLLSFVDYYNSTLNVSHVTPLKPHFQVNTSELRFGCHSDDVCGPAPCLRGTCSDEWNLFNCACPEGWAGSICNLTANMTCAHSPCANGTCYNVTYVDMATNQKQVSDVGFDMFECKCPPGFEGKLCENATNECDPNPCENGANCTDLHLDYNCSCVRGYAGKNCSTNIDECANNNCTNNSTCVDGIGSYSCSCLVGFNGTFCEQDINECEVTKPLGPCNATGTKNCSNFVGGFSCDCKQGFFGELCQYDFSSYCELKKPCQNGGNCSDNATAFSCSCPEGYNGTLCENDIHECKDEPCMNNGTCIDSHVNSTSRMFPGYKCNCTIDFEGQRCGKKIDPCESDPCKNNATCQRLAYNKYGCKCTPEYKGENCSVFQACYSSPCQNGATCKEFYNPSNYSCACPLGFYGQNCENVTDYCSPDPCRNNATCVNLNAEGKYFCNCTEGFGNVNCSGLLKFCDPDPCINGSCLPLMDTFQCVCNEGYTGKNCSELINKCDSNPCQNGGTCTSTDGSFRCKCESGWVGEACQYVDRCNNSPCENGATCKTNVQTGNVSCLCRDYFTGSRCETSQEQTDPSEKTAVSQYFLIGGIIAACVLAMLLLFLLVIVMKKRTSNGTYNPSKEELEAGRVELDSMLKPPPPERLI</sequence>
<feature type="domain" description="EGF-like" evidence="22">
    <location>
        <begin position="2175"/>
        <end position="2211"/>
    </location>
</feature>
<feature type="domain" description="EGF-like" evidence="22">
    <location>
        <begin position="2536"/>
        <end position="2572"/>
    </location>
</feature>
<feature type="disulfide bond" evidence="17">
    <location>
        <begin position="2369"/>
        <end position="2378"/>
    </location>
</feature>
<dbReference type="SUPFAM" id="SSF57184">
    <property type="entry name" value="Growth factor receptor domain"/>
    <property type="match status" value="1"/>
</dbReference>
<proteinExistence type="inferred from homology"/>
<feature type="domain" description="EGF-like" evidence="22">
    <location>
        <begin position="1218"/>
        <end position="1268"/>
    </location>
</feature>
<feature type="domain" description="EGF-like" evidence="22">
    <location>
        <begin position="1004"/>
        <end position="1048"/>
    </location>
</feature>
<comment type="caution">
    <text evidence="17">Lacks conserved residue(s) required for the propagation of feature annotation.</text>
</comment>
<feature type="domain" description="Laminin G" evidence="21">
    <location>
        <begin position="1930"/>
        <end position="2082"/>
    </location>
</feature>
<feature type="domain" description="EGF-like" evidence="22">
    <location>
        <begin position="1630"/>
        <end position="1665"/>
    </location>
</feature>
<dbReference type="GO" id="GO:0005681">
    <property type="term" value="C:spliceosomal complex"/>
    <property type="evidence" value="ECO:0007669"/>
    <property type="project" value="UniProtKB-KW"/>
</dbReference>
<dbReference type="FunFam" id="2.10.25.10:FF:000247">
    <property type="entry name" value="Delta/notch like EGF repeat containing"/>
    <property type="match status" value="1"/>
</dbReference>
<dbReference type="PANTHER" id="PTHR12916:SF4">
    <property type="entry name" value="UNINFLATABLE, ISOFORM C"/>
    <property type="match status" value="1"/>
</dbReference>
<feature type="disulfide bond" evidence="17">
    <location>
        <begin position="1019"/>
        <end position="1036"/>
    </location>
</feature>
<dbReference type="GO" id="GO:0006397">
    <property type="term" value="P:mRNA processing"/>
    <property type="evidence" value="ECO:0007669"/>
    <property type="project" value="UniProtKB-KW"/>
</dbReference>
<feature type="domain" description="EGF-like" evidence="22">
    <location>
        <begin position="2296"/>
        <end position="2333"/>
    </location>
</feature>
<feature type="domain" description="EGF-like" evidence="22">
    <location>
        <begin position="1270"/>
        <end position="1309"/>
    </location>
</feature>
<dbReference type="InterPro" id="IPR009030">
    <property type="entry name" value="Growth_fac_rcpt_cys_sf"/>
</dbReference>
<dbReference type="Pfam" id="PF23220">
    <property type="entry name" value="HAT_Syf1_M"/>
    <property type="match status" value="1"/>
</dbReference>
<evidence type="ECO:0000259" key="21">
    <source>
        <dbReference type="PROSITE" id="PS50025"/>
    </source>
</evidence>
<feature type="disulfide bond" evidence="17">
    <location>
        <begin position="1185"/>
        <end position="1195"/>
    </location>
</feature>
<keyword evidence="24" id="KW-1185">Reference proteome</keyword>
<dbReference type="SMART" id="SM00181">
    <property type="entry name" value="EGF"/>
    <property type="match status" value="27"/>
</dbReference>
<feature type="disulfide bond" evidence="17">
    <location>
        <begin position="1299"/>
        <end position="1308"/>
    </location>
</feature>
<dbReference type="GO" id="GO:0007219">
    <property type="term" value="P:Notch signaling pathway"/>
    <property type="evidence" value="ECO:0007669"/>
    <property type="project" value="TreeGrafter"/>
</dbReference>
<dbReference type="FunFam" id="2.10.25.10:FF:000012">
    <property type="entry name" value="Delta-like protein"/>
    <property type="match status" value="1"/>
</dbReference>
<dbReference type="InterPro" id="IPR000152">
    <property type="entry name" value="EGF-type_Asp/Asn_hydroxyl_site"/>
</dbReference>
<evidence type="ECO:0000256" key="20">
    <source>
        <dbReference type="SAM" id="Phobius"/>
    </source>
</evidence>
<keyword evidence="14" id="KW-0325">Glycoprotein</keyword>
<dbReference type="InterPro" id="IPR049883">
    <property type="entry name" value="NOTCH1_EGF-like"/>
</dbReference>
<feature type="disulfide bond" evidence="17">
    <location>
        <begin position="1038"/>
        <end position="1047"/>
    </location>
</feature>
<feature type="transmembrane region" description="Helical" evidence="20">
    <location>
        <begin position="2628"/>
        <end position="2651"/>
    </location>
</feature>
<feature type="domain" description="EGF-like" evidence="22">
    <location>
        <begin position="1387"/>
        <end position="1423"/>
    </location>
</feature>
<dbReference type="FunFam" id="2.10.25.10:FF:000118">
    <property type="entry name" value="protein delta homolog 2"/>
    <property type="match status" value="1"/>
</dbReference>
<evidence type="ECO:0000256" key="2">
    <source>
        <dbReference type="ARBA" id="ARBA00004167"/>
    </source>
</evidence>
<dbReference type="GO" id="GO:0016020">
    <property type="term" value="C:membrane"/>
    <property type="evidence" value="ECO:0007669"/>
    <property type="project" value="UniProtKB-SubCell"/>
</dbReference>
<dbReference type="FunFam" id="2.10.25.10:FF:000508">
    <property type="entry name" value="Eyes shut homolog"/>
    <property type="match status" value="1"/>
</dbReference>
<evidence type="ECO:0000256" key="7">
    <source>
        <dbReference type="ARBA" id="ARBA00022728"/>
    </source>
</evidence>
<comment type="similarity">
    <text evidence="3">Belongs to the crooked-neck family.</text>
</comment>
<feature type="domain" description="EGF-like" evidence="22">
    <location>
        <begin position="1181"/>
        <end position="1216"/>
    </location>
</feature>
<reference evidence="24" key="1">
    <citation type="journal article" date="2017" name="bioRxiv">
        <title>Comparative analysis of the genomes of Stylophora pistillata and Acropora digitifera provides evidence for extensive differences between species of corals.</title>
        <authorList>
            <person name="Voolstra C.R."/>
            <person name="Li Y."/>
            <person name="Liew Y.J."/>
            <person name="Baumgarten S."/>
            <person name="Zoccola D."/>
            <person name="Flot J.-F."/>
            <person name="Tambutte S."/>
            <person name="Allemand D."/>
            <person name="Aranda M."/>
        </authorList>
    </citation>
    <scope>NUCLEOTIDE SEQUENCE [LARGE SCALE GENOMIC DNA]</scope>
</reference>
<feature type="disulfide bond" evidence="17">
    <location>
        <begin position="2088"/>
        <end position="2098"/>
    </location>
</feature>
<dbReference type="GO" id="GO:0005509">
    <property type="term" value="F:calcium ion binding"/>
    <property type="evidence" value="ECO:0007669"/>
    <property type="project" value="InterPro"/>
</dbReference>
<feature type="disulfide bond" evidence="17">
    <location>
        <begin position="2163"/>
        <end position="2172"/>
    </location>
</feature>
<dbReference type="Pfam" id="PF02210">
    <property type="entry name" value="Laminin_G_2"/>
    <property type="match status" value="2"/>
</dbReference>
<feature type="disulfide bond" evidence="17">
    <location>
        <begin position="1375"/>
        <end position="1384"/>
    </location>
</feature>
<feature type="domain" description="EGF-like" evidence="22">
    <location>
        <begin position="1425"/>
        <end position="1461"/>
    </location>
</feature>
<evidence type="ECO:0000256" key="5">
    <source>
        <dbReference type="ARBA" id="ARBA00022664"/>
    </source>
</evidence>
<feature type="disulfide bond" evidence="17">
    <location>
        <begin position="2524"/>
        <end position="2533"/>
    </location>
</feature>
<feature type="domain" description="EGF-like" evidence="22">
    <location>
        <begin position="2084"/>
        <end position="2119"/>
    </location>
</feature>
<dbReference type="FunFam" id="2.10.25.10:FF:000066">
    <property type="entry name" value="FAT atypical cadherin 4"/>
    <property type="match status" value="1"/>
</dbReference>
<feature type="domain" description="EGF-like" evidence="22">
    <location>
        <begin position="2499"/>
        <end position="2534"/>
    </location>
</feature>
<feature type="disulfide bond" evidence="17">
    <location>
        <begin position="1169"/>
        <end position="1178"/>
    </location>
</feature>
<dbReference type="Pfam" id="PF23231">
    <property type="entry name" value="HAT_Syf1_CNRKL1_C"/>
    <property type="match status" value="1"/>
</dbReference>
<dbReference type="InterPro" id="IPR001791">
    <property type="entry name" value="Laminin_G"/>
</dbReference>
<dbReference type="InterPro" id="IPR055430">
    <property type="entry name" value="HAT_Syf1_CNRKL1_C"/>
</dbReference>
<dbReference type="PANTHER" id="PTHR12916">
    <property type="entry name" value="CYTOCHROME C OXIDASE POLYPEPTIDE VIC-2"/>
    <property type="match status" value="1"/>
</dbReference>
<comment type="caution">
    <text evidence="23">The sequence shown here is derived from an EMBL/GenBank/DDBJ whole genome shotgun (WGS) entry which is preliminary data.</text>
</comment>
<dbReference type="GO" id="GO:0120025">
    <property type="term" value="C:plasma membrane bounded cell projection"/>
    <property type="evidence" value="ECO:0007669"/>
    <property type="project" value="UniProtKB-ARBA"/>
</dbReference>
<evidence type="ECO:0000256" key="10">
    <source>
        <dbReference type="ARBA" id="ARBA00022837"/>
    </source>
</evidence>
<dbReference type="SUPFAM" id="SSF57196">
    <property type="entry name" value="EGF/Laminin"/>
    <property type="match status" value="18"/>
</dbReference>
<evidence type="ECO:0000256" key="13">
    <source>
        <dbReference type="ARBA" id="ARBA00023157"/>
    </source>
</evidence>
<feature type="disulfide bond" evidence="17">
    <location>
        <begin position="2264"/>
        <end position="2281"/>
    </location>
</feature>
<evidence type="ECO:0000313" key="23">
    <source>
        <dbReference type="EMBL" id="PFX18495.1"/>
    </source>
</evidence>
<feature type="disulfide bond" evidence="17">
    <location>
        <begin position="1206"/>
        <end position="1215"/>
    </location>
</feature>
<dbReference type="GO" id="GO:0005112">
    <property type="term" value="F:Notch binding"/>
    <property type="evidence" value="ECO:0007669"/>
    <property type="project" value="TreeGrafter"/>
</dbReference>
<evidence type="ECO:0000256" key="19">
    <source>
        <dbReference type="SAM" id="MobiDB-lite"/>
    </source>
</evidence>
<evidence type="ECO:0000256" key="16">
    <source>
        <dbReference type="ARBA" id="ARBA00023242"/>
    </source>
</evidence>
<feature type="domain" description="EGF-like" evidence="22">
    <location>
        <begin position="1050"/>
        <end position="1083"/>
    </location>
</feature>
<protein>
    <submittedName>
        <fullName evidence="23">Pre-mRNA-splicing factor SYF1</fullName>
    </submittedName>
</protein>
<evidence type="ECO:0000256" key="6">
    <source>
        <dbReference type="ARBA" id="ARBA00022692"/>
    </source>
</evidence>
<feature type="domain" description="Laminin G" evidence="21">
    <location>
        <begin position="1463"/>
        <end position="1628"/>
    </location>
</feature>
<keyword evidence="15" id="KW-0508">mRNA splicing</keyword>
<feature type="disulfide bond" evidence="17">
    <location>
        <begin position="2408"/>
        <end position="2417"/>
    </location>
</feature>
<feature type="disulfide bond" evidence="17">
    <location>
        <begin position="2447"/>
        <end position="2456"/>
    </location>
</feature>
<feature type="domain" description="EGF-like" evidence="22">
    <location>
        <begin position="2459"/>
        <end position="2497"/>
    </location>
</feature>
<keyword evidence="7" id="KW-0747">Spliceosome</keyword>